<evidence type="ECO:0000259" key="2">
    <source>
        <dbReference type="PROSITE" id="PS51832"/>
    </source>
</evidence>
<dbReference type="AlphaFoldDB" id="A0A1I0EWC2"/>
<dbReference type="InterPro" id="IPR037522">
    <property type="entry name" value="HD_GYP_dom"/>
</dbReference>
<dbReference type="STRING" id="426128.SAMN05660297_02594"/>
<dbReference type="CDD" id="cd00077">
    <property type="entry name" value="HDc"/>
    <property type="match status" value="2"/>
</dbReference>
<gene>
    <name evidence="3" type="ORF">SAMN05660297_02594</name>
</gene>
<dbReference type="InterPro" id="IPR003607">
    <property type="entry name" value="HD/PDEase_dom"/>
</dbReference>
<evidence type="ECO:0000313" key="4">
    <source>
        <dbReference type="Proteomes" id="UP000199568"/>
    </source>
</evidence>
<dbReference type="InterPro" id="IPR006674">
    <property type="entry name" value="HD_domain"/>
</dbReference>
<dbReference type="Pfam" id="PF13487">
    <property type="entry name" value="HD_5"/>
    <property type="match status" value="1"/>
</dbReference>
<dbReference type="SMART" id="SM00471">
    <property type="entry name" value="HDc"/>
    <property type="match status" value="2"/>
</dbReference>
<keyword evidence="4" id="KW-1185">Reference proteome</keyword>
<dbReference type="SUPFAM" id="SSF109604">
    <property type="entry name" value="HD-domain/PDEase-like"/>
    <property type="match status" value="2"/>
</dbReference>
<feature type="domain" description="HD" evidence="1">
    <location>
        <begin position="234"/>
        <end position="357"/>
    </location>
</feature>
<dbReference type="RefSeq" id="WP_090444784.1">
    <property type="nucleotide sequence ID" value="NZ_FOHU01000012.1"/>
</dbReference>
<evidence type="ECO:0000259" key="1">
    <source>
        <dbReference type="PROSITE" id="PS51831"/>
    </source>
</evidence>
<proteinExistence type="predicted"/>
<dbReference type="EMBL" id="FOHU01000012">
    <property type="protein sequence ID" value="SET49914.1"/>
    <property type="molecule type" value="Genomic_DNA"/>
</dbReference>
<name>A0A1I0EWC2_9FIRM</name>
<dbReference type="PANTHER" id="PTHR43155:SF1">
    <property type="entry name" value="3'3'-CGAMP-SPECIFIC PHOSPHODIESTERASE 1"/>
    <property type="match status" value="1"/>
</dbReference>
<feature type="domain" description="HD-GYP" evidence="2">
    <location>
        <begin position="212"/>
        <end position="409"/>
    </location>
</feature>
<dbReference type="PROSITE" id="PS51832">
    <property type="entry name" value="HD_GYP"/>
    <property type="match status" value="1"/>
</dbReference>
<dbReference type="PROSITE" id="PS51831">
    <property type="entry name" value="HD"/>
    <property type="match status" value="2"/>
</dbReference>
<dbReference type="Proteomes" id="UP000199568">
    <property type="component" value="Unassembled WGS sequence"/>
</dbReference>
<dbReference type="OrthoDB" id="9804747at2"/>
<reference evidence="3 4" key="1">
    <citation type="submission" date="2016-10" db="EMBL/GenBank/DDBJ databases">
        <authorList>
            <person name="de Groot N.N."/>
        </authorList>
    </citation>
    <scope>NUCLEOTIDE SEQUENCE [LARGE SCALE GENOMIC DNA]</scope>
    <source>
        <strain evidence="3 4">DSM 18979</strain>
    </source>
</reference>
<dbReference type="Pfam" id="PF01966">
    <property type="entry name" value="HD"/>
    <property type="match status" value="1"/>
</dbReference>
<evidence type="ECO:0000313" key="3">
    <source>
        <dbReference type="EMBL" id="SET49914.1"/>
    </source>
</evidence>
<sequence length="430" mass="49463">MTGKTVEVSLLDLSLMLSDAIDLINPTLNNHHKQVAYIAYHIGKEMNLSPDKQNQIIIASLLHDIGALTLKDRVASLQFEIEDSNHHAYIGYLLLKNYKKFNEAAEIIRYHHQPWQDGKGEVIDGVAIPIESHIIHLADRIAVLIKKDFEILSQAKEIVKHIESRYIHMFHPKILKAFKIVMKKESFWFDLIFSSIDDKIKKLSGSKNQFLGLEELMETTKIFAYIIDFRSRFTSVHSSGVAAVAEALAKIQHWSWEDCLKIKIAGYLHDIGKLGIPSEILEKPDKLTKEEYSIMKIHPYYSYHLLDKIRAFDNDIKQYAALHHERIDGTGYPFRIQGEALKEGSKIIAVADVFTAITEERPYRKGMKEIEALKVLNKMVNRNVIDPHLVKVLSDNFAKINITRIQAQEKAMIEYNSFRKTARVRSKKYA</sequence>
<dbReference type="Gene3D" id="1.10.3210.10">
    <property type="entry name" value="Hypothetical protein af1432"/>
    <property type="match status" value="2"/>
</dbReference>
<organism evidence="3 4">
    <name type="scientific">Natronincola peptidivorans</name>
    <dbReference type="NCBI Taxonomy" id="426128"/>
    <lineage>
        <taxon>Bacteria</taxon>
        <taxon>Bacillati</taxon>
        <taxon>Bacillota</taxon>
        <taxon>Clostridia</taxon>
        <taxon>Peptostreptococcales</taxon>
        <taxon>Natronincolaceae</taxon>
        <taxon>Natronincola</taxon>
    </lineage>
</organism>
<dbReference type="PANTHER" id="PTHR43155">
    <property type="entry name" value="CYCLIC DI-GMP PHOSPHODIESTERASE PA4108-RELATED"/>
    <property type="match status" value="1"/>
</dbReference>
<feature type="domain" description="HD" evidence="1">
    <location>
        <begin position="28"/>
        <end position="144"/>
    </location>
</feature>
<accession>A0A1I0EWC2</accession>
<protein>
    <submittedName>
        <fullName evidence="3">HD domain-containing protein</fullName>
    </submittedName>
</protein>